<dbReference type="GO" id="GO:0016811">
    <property type="term" value="F:hydrolase activity, acting on carbon-nitrogen (but not peptide) bonds, in linear amides"/>
    <property type="evidence" value="ECO:0007669"/>
    <property type="project" value="InterPro"/>
</dbReference>
<proteinExistence type="predicted"/>
<evidence type="ECO:0000256" key="3">
    <source>
        <dbReference type="ARBA" id="ARBA00022801"/>
    </source>
</evidence>
<dbReference type="EMBL" id="JACCKI010000003">
    <property type="protein sequence ID" value="NZA04647.1"/>
    <property type="molecule type" value="Genomic_DNA"/>
</dbReference>
<accession>A0A508Z3M0</accession>
<evidence type="ECO:0000256" key="2">
    <source>
        <dbReference type="ARBA" id="ARBA00022723"/>
    </source>
</evidence>
<keyword evidence="4" id="KW-0460">Magnesium</keyword>
<dbReference type="InterPro" id="IPR011330">
    <property type="entry name" value="Glyco_hydro/deAcase_b/a-brl"/>
</dbReference>
<evidence type="ECO:0000256" key="5">
    <source>
        <dbReference type="ARBA" id="ARBA00023277"/>
    </source>
</evidence>
<reference evidence="7 8" key="1">
    <citation type="submission" date="2019-04" db="EMBL/GenBank/DDBJ databases">
        <title>Genome Announcement to Ensure Probiotic Safety of Lactobacillus rhamnosus UBLR-58.</title>
        <authorList>
            <person name="Sulthana A."/>
            <person name="Lakshmi S.G."/>
            <person name="Madempudi R.S."/>
        </authorList>
    </citation>
    <scope>NUCLEOTIDE SEQUENCE [LARGE SCALE GENOMIC DNA]</scope>
    <source>
        <strain evidence="7 8">UBLR-58</strain>
    </source>
</reference>
<evidence type="ECO:0000313" key="6">
    <source>
        <dbReference type="EMBL" id="NZA04647.1"/>
    </source>
</evidence>
<dbReference type="GO" id="GO:0019213">
    <property type="term" value="F:deacetylase activity"/>
    <property type="evidence" value="ECO:0007669"/>
    <property type="project" value="TreeGrafter"/>
</dbReference>
<comment type="caution">
    <text evidence="6">The sequence shown here is derived from an EMBL/GenBank/DDBJ whole genome shotgun (WGS) entry which is preliminary data.</text>
</comment>
<dbReference type="CDD" id="cd10803">
    <property type="entry name" value="YdjC_EF3048_like"/>
    <property type="match status" value="1"/>
</dbReference>
<dbReference type="Proteomes" id="UP000552935">
    <property type="component" value="Unassembled WGS sequence"/>
</dbReference>
<evidence type="ECO:0000256" key="1">
    <source>
        <dbReference type="ARBA" id="ARBA00001946"/>
    </source>
</evidence>
<gene>
    <name evidence="7" type="ORF">E6L36_12905</name>
    <name evidence="6" type="ORF">H0N82_05890</name>
</gene>
<dbReference type="SUPFAM" id="SSF88713">
    <property type="entry name" value="Glycoside hydrolase/deacetylase"/>
    <property type="match status" value="1"/>
</dbReference>
<dbReference type="InterPro" id="IPR006879">
    <property type="entry name" value="YdjC-like"/>
</dbReference>
<dbReference type="AlphaFoldDB" id="A0A508Z3M0"/>
<name>A0A508Z3M0_LACRH</name>
<comment type="cofactor">
    <cofactor evidence="1">
        <name>Mg(2+)</name>
        <dbReference type="ChEBI" id="CHEBI:18420"/>
    </cofactor>
</comment>
<dbReference type="PANTHER" id="PTHR31609:SF1">
    <property type="entry name" value="CARBOHYDRATE DEACETYLASE"/>
    <property type="match status" value="1"/>
</dbReference>
<evidence type="ECO:0000313" key="7">
    <source>
        <dbReference type="EMBL" id="THC81181.1"/>
    </source>
</evidence>
<dbReference type="Pfam" id="PF04794">
    <property type="entry name" value="YdjC"/>
    <property type="match status" value="1"/>
</dbReference>
<organism evidence="6 9">
    <name type="scientific">Lacticaseibacillus rhamnosus</name>
    <name type="common">Lactobacillus rhamnosus</name>
    <dbReference type="NCBI Taxonomy" id="47715"/>
    <lineage>
        <taxon>Bacteria</taxon>
        <taxon>Bacillati</taxon>
        <taxon>Bacillota</taxon>
        <taxon>Bacilli</taxon>
        <taxon>Lactobacillales</taxon>
        <taxon>Lactobacillaceae</taxon>
        <taxon>Lacticaseibacillus</taxon>
    </lineage>
</organism>
<dbReference type="GO" id="GO:0000272">
    <property type="term" value="P:polysaccharide catabolic process"/>
    <property type="evidence" value="ECO:0007669"/>
    <property type="project" value="InterPro"/>
</dbReference>
<reference evidence="6 9" key="2">
    <citation type="submission" date="2020-07" db="EMBL/GenBank/DDBJ databases">
        <title>Organ Donor 1.</title>
        <authorList>
            <person name="Marsh A.J."/>
            <person name="Azcarate-Peril M.A."/>
        </authorList>
    </citation>
    <scope>NUCLEOTIDE SEQUENCE [LARGE SCALE GENOMIC DNA]</scope>
    <source>
        <strain evidence="6 9">AMC0712</strain>
    </source>
</reference>
<evidence type="ECO:0000313" key="8">
    <source>
        <dbReference type="Proteomes" id="UP000307517"/>
    </source>
</evidence>
<protein>
    <submittedName>
        <fullName evidence="6">Carbohydrate deacetylase</fullName>
    </submittedName>
</protein>
<dbReference type="Proteomes" id="UP000307517">
    <property type="component" value="Unassembled WGS sequence"/>
</dbReference>
<dbReference type="RefSeq" id="WP_005691552.1">
    <property type="nucleotide sequence ID" value="NZ_CABFNI010000015.1"/>
</dbReference>
<dbReference type="GO" id="GO:0046872">
    <property type="term" value="F:metal ion binding"/>
    <property type="evidence" value="ECO:0007669"/>
    <property type="project" value="UniProtKB-KW"/>
</dbReference>
<evidence type="ECO:0000313" key="9">
    <source>
        <dbReference type="Proteomes" id="UP000552935"/>
    </source>
</evidence>
<dbReference type="PANTHER" id="PTHR31609">
    <property type="entry name" value="YDJC DEACETYLASE FAMILY MEMBER"/>
    <property type="match status" value="1"/>
</dbReference>
<keyword evidence="3" id="KW-0378">Hydrolase</keyword>
<dbReference type="EMBL" id="SSHM01000001">
    <property type="protein sequence ID" value="THC81181.1"/>
    <property type="molecule type" value="Genomic_DNA"/>
</dbReference>
<sequence length="260" mass="28936">MRLLIINADDFGYGSGITLGILDAHKKGVLTSTTIMAGMPGFERAVRLAIQTPSLGIGVHLTLTCGKPLLQDVPSLTTSNGEFKRLSFYEDHFEINQNELYREWKAQIDRVIASGITPDHLDSHHHVHTLNGVTEVFEQLATDYELPVRGNYNVSPGIVTIKRFNDALDQIGVCKPIWQPMPLHNLIEDVKTFGSVEAMCHPGYVDADLTEHSSFTTGRTYTLRELIKPELKARLAAEGVKLGTYRDLVTQDQPLEEEPV</sequence>
<evidence type="ECO:0000256" key="4">
    <source>
        <dbReference type="ARBA" id="ARBA00022842"/>
    </source>
</evidence>
<keyword evidence="2" id="KW-0479">Metal-binding</keyword>
<dbReference type="Gene3D" id="3.20.20.370">
    <property type="entry name" value="Glycoside hydrolase/deacetylase"/>
    <property type="match status" value="1"/>
</dbReference>
<dbReference type="InterPro" id="IPR022948">
    <property type="entry name" value="COD_ChbG_bac"/>
</dbReference>
<keyword evidence="5" id="KW-0119">Carbohydrate metabolism</keyword>